<keyword evidence="2" id="KW-1185">Reference proteome</keyword>
<evidence type="ECO:0000313" key="1">
    <source>
        <dbReference type="EMBL" id="KAK3791152.1"/>
    </source>
</evidence>
<gene>
    <name evidence="1" type="ORF">RRG08_025008</name>
</gene>
<reference evidence="1" key="1">
    <citation type="journal article" date="2023" name="G3 (Bethesda)">
        <title>A reference genome for the long-term kleptoplast-retaining sea slug Elysia crispata morphotype clarki.</title>
        <authorList>
            <person name="Eastman K.E."/>
            <person name="Pendleton A.L."/>
            <person name="Shaikh M.A."/>
            <person name="Suttiyut T."/>
            <person name="Ogas R."/>
            <person name="Tomko P."/>
            <person name="Gavelis G."/>
            <person name="Widhalm J.R."/>
            <person name="Wisecaver J.H."/>
        </authorList>
    </citation>
    <scope>NUCLEOTIDE SEQUENCE</scope>
    <source>
        <strain evidence="1">ECLA1</strain>
    </source>
</reference>
<comment type="caution">
    <text evidence="1">The sequence shown here is derived from an EMBL/GenBank/DDBJ whole genome shotgun (WGS) entry which is preliminary data.</text>
</comment>
<evidence type="ECO:0000313" key="2">
    <source>
        <dbReference type="Proteomes" id="UP001283361"/>
    </source>
</evidence>
<sequence length="114" mass="13296">MSEELSRILSGTMNTCWRQSYDSQKLRWRRGFGTSRKTSVHTAELTSWKQIQQDLKQKTLEVEFKMAWTLILGIRTEIDFSKRNRFDEIGSPAIKTPVIKILMGNIGGYQERIV</sequence>
<dbReference type="AlphaFoldDB" id="A0AAE1ANM3"/>
<accession>A0AAE1ANM3</accession>
<protein>
    <submittedName>
        <fullName evidence="1">Uncharacterized protein</fullName>
    </submittedName>
</protein>
<organism evidence="1 2">
    <name type="scientific">Elysia crispata</name>
    <name type="common">lettuce slug</name>
    <dbReference type="NCBI Taxonomy" id="231223"/>
    <lineage>
        <taxon>Eukaryota</taxon>
        <taxon>Metazoa</taxon>
        <taxon>Spiralia</taxon>
        <taxon>Lophotrochozoa</taxon>
        <taxon>Mollusca</taxon>
        <taxon>Gastropoda</taxon>
        <taxon>Heterobranchia</taxon>
        <taxon>Euthyneura</taxon>
        <taxon>Panpulmonata</taxon>
        <taxon>Sacoglossa</taxon>
        <taxon>Placobranchoidea</taxon>
        <taxon>Plakobranchidae</taxon>
        <taxon>Elysia</taxon>
    </lineage>
</organism>
<name>A0AAE1ANM3_9GAST</name>
<dbReference type="EMBL" id="JAWDGP010001483">
    <property type="protein sequence ID" value="KAK3791152.1"/>
    <property type="molecule type" value="Genomic_DNA"/>
</dbReference>
<dbReference type="Proteomes" id="UP001283361">
    <property type="component" value="Unassembled WGS sequence"/>
</dbReference>
<proteinExistence type="predicted"/>